<protein>
    <recommendedName>
        <fullName evidence="1">AT-hook motif nuclear-localized protein</fullName>
    </recommendedName>
</protein>
<evidence type="ECO:0000256" key="3">
    <source>
        <dbReference type="SAM" id="SignalP"/>
    </source>
</evidence>
<feature type="compositionally biased region" description="Polar residues" evidence="2">
    <location>
        <begin position="357"/>
        <end position="369"/>
    </location>
</feature>
<keyword evidence="1" id="KW-0238">DNA-binding</keyword>
<evidence type="ECO:0000313" key="4">
    <source>
        <dbReference type="EMBL" id="AAF88014.1"/>
    </source>
</evidence>
<reference evidence="4" key="3">
    <citation type="submission" date="2000-07" db="EMBL/GenBank/DDBJ databases">
        <title>The A. thaliana Genome Sequencing Project.</title>
        <authorList>
            <person name="WashU"/>
        </authorList>
    </citation>
    <scope>NUCLEOTIDE SEQUENCE</scope>
</reference>
<dbReference type="InterPro" id="IPR039605">
    <property type="entry name" value="AHL"/>
</dbReference>
<reference evidence="4" key="2">
    <citation type="submission" date="2000-05" db="EMBL/GenBank/DDBJ databases">
        <authorList>
            <person name="Wilson R."/>
        </authorList>
    </citation>
    <scope>NUCLEOTIDE SEQUENCE</scope>
</reference>
<dbReference type="PANTHER" id="PTHR31500:SF68">
    <property type="entry name" value="AT-HOOK MOTIF NUCLEAR-LOCALIZED PROTEIN 14"/>
    <property type="match status" value="1"/>
</dbReference>
<reference key="1">
    <citation type="journal article" date="2000" name="Nature">
        <title>Sequence and analysis of chromosome 5 of the plant Arabidopsis thaliana.</title>
        <authorList>
            <consortium name="Kazusa DNA Research Institute"/>
            <consortium name="Cold Spring Harbor and Washington University in St Louis Sequencing Consortium"/>
            <consortium name="European Union Arabidopsis Genome Sequencing Consortium"/>
            <person name="Tabata S."/>
            <person name="Kaneko T."/>
            <person name="Nakamura Y."/>
            <person name="Kotani H."/>
            <person name="Kato T."/>
            <person name="Asamizu E."/>
            <person name="Miyajima N."/>
            <person name="Sasamoto S."/>
            <person name="Kimura T."/>
            <person name="Hosouchi T."/>
            <person name="Kawashima K."/>
            <person name="Kohara M."/>
            <person name="Matsumoto M."/>
            <person name="Matsuno A."/>
            <person name="Muraki A."/>
            <person name="Nakayama S."/>
            <person name="Nakazaki N."/>
            <person name="Naruo K."/>
            <person name="Okumura S."/>
            <person name="Shinpo S."/>
            <person name="Takeuchi C."/>
            <person name="Wada T."/>
            <person name="Watanabe A."/>
            <person name="Yamada M."/>
            <person name="Yasuda M."/>
            <person name="Sato S."/>
            <person name="de la Bastide M."/>
            <person name="Huang E."/>
            <person name="Spiegel L."/>
            <person name="Gnoj L."/>
            <person name="O'Shaughnessy A."/>
            <person name="Preston R."/>
            <person name="Habermann K."/>
            <person name="Murray J."/>
            <person name="Johnson D."/>
            <person name="Rohlfing T."/>
            <person name="Nelson J."/>
            <person name="Stoneking T."/>
            <person name="Pepin K."/>
            <person name="Spieth J."/>
            <person name="Sekhon M."/>
            <person name="Armstrong J."/>
            <person name="Becker M."/>
            <person name="Belter E."/>
            <person name="Cordum H."/>
            <person name="Cordes M."/>
            <person name="Courtney L."/>
            <person name="Courtney W."/>
            <person name="Dante M."/>
            <person name="Du H."/>
            <person name="Edwards J."/>
            <person name="Fryman J."/>
            <person name="Haakensen B."/>
            <person name="Lamar E."/>
            <person name="Latreille P."/>
            <person name="Leonard S."/>
            <person name="Meyer R."/>
            <person name="Mulvaney E."/>
            <person name="Ozersky P."/>
            <person name="Riley A."/>
            <person name="Strowmatt C."/>
            <person name="Wagner-McPherson C."/>
            <person name="Wollam A."/>
            <person name="Yoakum M."/>
            <person name="Bell M."/>
            <person name="Dedhia N."/>
            <person name="Parnell L."/>
            <person name="Shah R."/>
            <person name="Rodriguez M."/>
            <person name="See L.H."/>
            <person name="Vil D."/>
            <person name="Baker J."/>
            <person name="Kirchoff K."/>
            <person name="Toth K."/>
            <person name="King L."/>
            <person name="Bahret A."/>
            <person name="Miller B."/>
            <person name="Marra M."/>
            <person name="Martienssen R."/>
            <person name="McCombie W.R."/>
            <person name="Wilson R.K."/>
            <person name="Murphy G."/>
            <person name="Bancroft I."/>
            <person name="Volckaert G."/>
            <person name="Wambutt R."/>
            <person name="Dusterhoft A."/>
            <person name="Stiekema W."/>
            <person name="Pohl T."/>
            <person name="Entian K.D."/>
            <person name="Terryn N."/>
            <person name="Hartley N."/>
            <person name="Bent E."/>
            <person name="Johnson S."/>
            <person name="Langham S.A."/>
            <person name="McCullagh B."/>
            <person name="Robben J."/>
            <person name="Grymonprez B."/>
            <person name="Zimmermann W."/>
            <person name="Ramsperger U."/>
            <person name="Wedler H."/>
            <person name="Balke K."/>
            <person name="Wedler E."/>
            <person name="Peters S."/>
            <person name="van Staveren M."/>
            <person name="Dirkse W."/>
            <person name="Mooijman P."/>
            <person name="Lankhorst R.K."/>
            <person name="Weitzenegger T."/>
            <person name="Bothe G."/>
            <person name="Rose M."/>
            <person name="Hauf J."/>
            <person name="Berneiser S."/>
            <person name="Hempel S."/>
            <person name="Feldpausch M."/>
            <person name="Lamberth S."/>
            <person name="Villarroel R."/>
            <person name="Gielen J."/>
            <person name="Ardiles W."/>
            <person name="Bents O."/>
            <person name="Lemcke K."/>
            <person name="Kolesov G."/>
            <person name="Mayer K."/>
            <person name="Rudd S."/>
            <person name="Schoof H."/>
            <person name="Schueller C."/>
            <person name="Zaccaria P."/>
            <person name="Mewes H.W."/>
            <person name="Bevan M."/>
            <person name="Fransz P."/>
        </authorList>
    </citation>
    <scope>NUCLEOTIDE SEQUENCE [LARGE SCALE GENOMIC DNA]</scope>
    <source>
        <strain>cv. Columbia</strain>
    </source>
</reference>
<feature type="compositionally biased region" description="Basic and acidic residues" evidence="2">
    <location>
        <begin position="298"/>
        <end position="323"/>
    </location>
</feature>
<keyword evidence="3" id="KW-0732">Signal</keyword>
<keyword evidence="1" id="KW-0539">Nucleus</keyword>
<dbReference type="EMBL" id="AF262040">
    <property type="protein sequence ID" value="AAF88014.1"/>
    <property type="molecule type" value="Genomic_DNA"/>
</dbReference>
<feature type="compositionally biased region" description="Acidic residues" evidence="2">
    <location>
        <begin position="256"/>
        <end position="297"/>
    </location>
</feature>
<feature type="compositionally biased region" description="Polar residues" evidence="2">
    <location>
        <begin position="91"/>
        <end position="103"/>
    </location>
</feature>
<evidence type="ECO:0000256" key="2">
    <source>
        <dbReference type="SAM" id="MobiDB-lite"/>
    </source>
</evidence>
<feature type="signal peptide" evidence="3">
    <location>
        <begin position="1"/>
        <end position="29"/>
    </location>
</feature>
<sequence length="369" mass="39967">MMWRRRLFFSLSKASISYVFFLHLAPSLMHPCLTLHQEPVVCLSNSDGQIFGGGVGGLLKAAGPVQVVLGTFQLEKKKDGRNGAKGDDASGSRNMLPSPSGTESLLGYHPDMESSGRNPNDEHHTITSSALGGGAHFMMKPPQGMHMTHARPSEWGGTGYDLSAEVEDPARCEIGGPPAVDGSVVASLSVEDGGLAQPNVLGGRVSRQSRKRRRVVEKYEEKPELEVAQDIEDDCAVYGDDDCNGVDDAIRGGDNDAVEEDANDANDADGEDANDADGEDANDAFEEDANLNIEEDFHEAFRVDEDGSDHDSGDDIWDEDRIPDPLSSDDEDEVRGEEETTRRDENEPEGLLALEKTYNSPNDSSSVHY</sequence>
<dbReference type="ExpressionAtlas" id="Q9LKU6">
    <property type="expression patterns" value="baseline and differential"/>
</dbReference>
<gene>
    <name evidence="4" type="primary">T10I18.8</name>
</gene>
<comment type="domain">
    <text evidence="1">The PPC domain mediates interactions between AHL proteins.</text>
</comment>
<dbReference type="PANTHER" id="PTHR31500">
    <property type="entry name" value="AT-HOOK MOTIF NUCLEAR-LOCALIZED PROTEIN 9"/>
    <property type="match status" value="1"/>
</dbReference>
<organism evidence="4">
    <name type="scientific">Arabidopsis thaliana</name>
    <name type="common">Mouse-ear cress</name>
    <dbReference type="NCBI Taxonomy" id="3702"/>
    <lineage>
        <taxon>Eukaryota</taxon>
        <taxon>Viridiplantae</taxon>
        <taxon>Streptophyta</taxon>
        <taxon>Embryophyta</taxon>
        <taxon>Tracheophyta</taxon>
        <taxon>Spermatophyta</taxon>
        <taxon>Magnoliopsida</taxon>
        <taxon>eudicotyledons</taxon>
        <taxon>Gunneridae</taxon>
        <taxon>Pentapetalae</taxon>
        <taxon>rosids</taxon>
        <taxon>malvids</taxon>
        <taxon>Brassicales</taxon>
        <taxon>Brassicaceae</taxon>
        <taxon>Camelineae</taxon>
        <taxon>Arabidopsis</taxon>
    </lineage>
</organism>
<feature type="region of interest" description="Disordered" evidence="2">
    <location>
        <begin position="78"/>
        <end position="132"/>
    </location>
</feature>
<dbReference type="GO" id="GO:0005634">
    <property type="term" value="C:nucleus"/>
    <property type="evidence" value="ECO:0007669"/>
    <property type="project" value="UniProtKB-SubCell"/>
</dbReference>
<comment type="subcellular location">
    <subcellularLocation>
        <location evidence="1">Nucleus</location>
    </subcellularLocation>
</comment>
<accession>Q9LKU6</accession>
<proteinExistence type="predicted"/>
<comment type="function">
    <text evidence="1">Transcription factor that specifically binds AT-rich DNA sequences related to the nuclear matrix attachment regions (MARs).</text>
</comment>
<feature type="chain" id="PRO_5004329081" description="AT-hook motif nuclear-localized protein" evidence="3">
    <location>
        <begin position="30"/>
        <end position="369"/>
    </location>
</feature>
<keyword evidence="1" id="KW-0804">Transcription</keyword>
<feature type="compositionally biased region" description="Basic and acidic residues" evidence="2">
    <location>
        <begin position="110"/>
        <end position="125"/>
    </location>
</feature>
<name>Q9LKU6_ARATH</name>
<evidence type="ECO:0000256" key="1">
    <source>
        <dbReference type="RuleBase" id="RU367031"/>
    </source>
</evidence>
<feature type="compositionally biased region" description="Acidic residues" evidence="2">
    <location>
        <begin position="327"/>
        <end position="336"/>
    </location>
</feature>
<feature type="compositionally biased region" description="Basic and acidic residues" evidence="2">
    <location>
        <begin position="78"/>
        <end position="90"/>
    </location>
</feature>
<dbReference type="GO" id="GO:0003680">
    <property type="term" value="F:minor groove of adenine-thymine-rich DNA binding"/>
    <property type="evidence" value="ECO:0007669"/>
    <property type="project" value="UniProtKB-UniRule"/>
</dbReference>
<feature type="region of interest" description="Disordered" evidence="2">
    <location>
        <begin position="246"/>
        <end position="369"/>
    </location>
</feature>
<dbReference type="AlphaFoldDB" id="Q9LKU6"/>
<keyword evidence="1" id="KW-0805">Transcription regulation</keyword>